<protein>
    <submittedName>
        <fullName evidence="9">Carbohydrate ABC transporter permease</fullName>
    </submittedName>
</protein>
<evidence type="ECO:0000256" key="5">
    <source>
        <dbReference type="ARBA" id="ARBA00022989"/>
    </source>
</evidence>
<proteinExistence type="inferred from homology"/>
<feature type="transmembrane region" description="Helical" evidence="7">
    <location>
        <begin position="236"/>
        <end position="256"/>
    </location>
</feature>
<keyword evidence="10" id="KW-1185">Reference proteome</keyword>
<dbReference type="CDD" id="cd06261">
    <property type="entry name" value="TM_PBP2"/>
    <property type="match status" value="1"/>
</dbReference>
<feature type="transmembrane region" description="Helical" evidence="7">
    <location>
        <begin position="40"/>
        <end position="66"/>
    </location>
</feature>
<evidence type="ECO:0000313" key="9">
    <source>
        <dbReference type="EMBL" id="MFD2659941.1"/>
    </source>
</evidence>
<sequence>MPQFQAGRPVSGVSPDRRLAEGTARKTRLLSEIWKHRKQYLAISPFYIIFAVFGLFPIVFSFYLSFQRWDGIGEMSFNGLNNYRFMLLDPEFWKAVKNTFLIWFYSTIPMLFLALLVAFLLNSAFVKFRTLFRIGYFLPNVTSLVAVSIIFSTLFANNFGLLNYLLTSAGLDPVQWLNKTWGIQIAVSAMVIWRWAGYNSIIYLAGLQSIPTALYEAARIDGASTLQTFFRITIPLLRPVILFTVITSTIGGMQLFTEPQILVGNNGGAGGGGLTLVLYLYREAFVNNYFGYGAAVGWGMFILIALFSMVNWKMMQDRSDRNG</sequence>
<organism evidence="9 10">
    <name type="scientific">Paenibacillus thailandensis</name>
    <dbReference type="NCBI Taxonomy" id="393250"/>
    <lineage>
        <taxon>Bacteria</taxon>
        <taxon>Bacillati</taxon>
        <taxon>Bacillota</taxon>
        <taxon>Bacilli</taxon>
        <taxon>Bacillales</taxon>
        <taxon>Paenibacillaceae</taxon>
        <taxon>Paenibacillus</taxon>
    </lineage>
</organism>
<keyword evidence="6 7" id="KW-0472">Membrane</keyword>
<dbReference type="Pfam" id="PF00528">
    <property type="entry name" value="BPD_transp_1"/>
    <property type="match status" value="1"/>
</dbReference>
<reference evidence="10" key="1">
    <citation type="journal article" date="2019" name="Int. J. Syst. Evol. Microbiol.">
        <title>The Global Catalogue of Microorganisms (GCM) 10K type strain sequencing project: providing services to taxonomists for standard genome sequencing and annotation.</title>
        <authorList>
            <consortium name="The Broad Institute Genomics Platform"/>
            <consortium name="The Broad Institute Genome Sequencing Center for Infectious Disease"/>
            <person name="Wu L."/>
            <person name="Ma J."/>
        </authorList>
    </citation>
    <scope>NUCLEOTIDE SEQUENCE [LARGE SCALE GENOMIC DNA]</scope>
    <source>
        <strain evidence="10">TISTR 1827</strain>
    </source>
</reference>
<dbReference type="PANTHER" id="PTHR30193">
    <property type="entry name" value="ABC TRANSPORTER PERMEASE PROTEIN"/>
    <property type="match status" value="1"/>
</dbReference>
<feature type="transmembrane region" description="Helical" evidence="7">
    <location>
        <begin position="100"/>
        <end position="122"/>
    </location>
</feature>
<dbReference type="InterPro" id="IPR000515">
    <property type="entry name" value="MetI-like"/>
</dbReference>
<comment type="caution">
    <text evidence="9">The sequence shown here is derived from an EMBL/GenBank/DDBJ whole genome shotgun (WGS) entry which is preliminary data.</text>
</comment>
<evidence type="ECO:0000256" key="1">
    <source>
        <dbReference type="ARBA" id="ARBA00004651"/>
    </source>
</evidence>
<name>A0ABW5QU58_9BACL</name>
<feature type="transmembrane region" description="Helical" evidence="7">
    <location>
        <begin position="176"/>
        <end position="196"/>
    </location>
</feature>
<evidence type="ECO:0000259" key="8">
    <source>
        <dbReference type="PROSITE" id="PS50928"/>
    </source>
</evidence>
<evidence type="ECO:0000256" key="3">
    <source>
        <dbReference type="ARBA" id="ARBA00022475"/>
    </source>
</evidence>
<gene>
    <name evidence="9" type="ORF">ACFSW5_06625</name>
</gene>
<feature type="transmembrane region" description="Helical" evidence="7">
    <location>
        <begin position="134"/>
        <end position="156"/>
    </location>
</feature>
<feature type="domain" description="ABC transmembrane type-1" evidence="8">
    <location>
        <begin position="96"/>
        <end position="311"/>
    </location>
</feature>
<keyword evidence="3" id="KW-1003">Cell membrane</keyword>
<comment type="similarity">
    <text evidence="7">Belongs to the binding-protein-dependent transport system permease family.</text>
</comment>
<dbReference type="InterPro" id="IPR051393">
    <property type="entry name" value="ABC_transporter_permease"/>
</dbReference>
<keyword evidence="4 7" id="KW-0812">Transmembrane</keyword>
<keyword evidence="2 7" id="KW-0813">Transport</keyword>
<feature type="transmembrane region" description="Helical" evidence="7">
    <location>
        <begin position="289"/>
        <end position="312"/>
    </location>
</feature>
<evidence type="ECO:0000256" key="7">
    <source>
        <dbReference type="RuleBase" id="RU363032"/>
    </source>
</evidence>
<keyword evidence="5 7" id="KW-1133">Transmembrane helix</keyword>
<dbReference type="Gene3D" id="1.10.3720.10">
    <property type="entry name" value="MetI-like"/>
    <property type="match status" value="1"/>
</dbReference>
<evidence type="ECO:0000313" key="10">
    <source>
        <dbReference type="Proteomes" id="UP001597493"/>
    </source>
</evidence>
<dbReference type="EMBL" id="JBHUMY010000006">
    <property type="protein sequence ID" value="MFD2659941.1"/>
    <property type="molecule type" value="Genomic_DNA"/>
</dbReference>
<dbReference type="RefSeq" id="WP_379270615.1">
    <property type="nucleotide sequence ID" value="NZ_JBHUGT010000032.1"/>
</dbReference>
<evidence type="ECO:0000256" key="6">
    <source>
        <dbReference type="ARBA" id="ARBA00023136"/>
    </source>
</evidence>
<dbReference type="InterPro" id="IPR035906">
    <property type="entry name" value="MetI-like_sf"/>
</dbReference>
<evidence type="ECO:0000256" key="4">
    <source>
        <dbReference type="ARBA" id="ARBA00022692"/>
    </source>
</evidence>
<accession>A0ABW5QU58</accession>
<evidence type="ECO:0000256" key="2">
    <source>
        <dbReference type="ARBA" id="ARBA00022448"/>
    </source>
</evidence>
<dbReference type="SUPFAM" id="SSF161098">
    <property type="entry name" value="MetI-like"/>
    <property type="match status" value="1"/>
</dbReference>
<dbReference type="PANTHER" id="PTHR30193:SF37">
    <property type="entry name" value="INNER MEMBRANE ABC TRANSPORTER PERMEASE PROTEIN YCJO"/>
    <property type="match status" value="1"/>
</dbReference>
<dbReference type="Proteomes" id="UP001597493">
    <property type="component" value="Unassembled WGS sequence"/>
</dbReference>
<dbReference type="PROSITE" id="PS50928">
    <property type="entry name" value="ABC_TM1"/>
    <property type="match status" value="1"/>
</dbReference>
<comment type="subcellular location">
    <subcellularLocation>
        <location evidence="1 7">Cell membrane</location>
        <topology evidence="1 7">Multi-pass membrane protein</topology>
    </subcellularLocation>
</comment>